<dbReference type="InterPro" id="IPR052751">
    <property type="entry name" value="Plant_MAPKKK"/>
</dbReference>
<keyword evidence="3" id="KW-1185">Reference proteome</keyword>
<organism evidence="2 3">
    <name type="scientific">Brassica napus</name>
    <name type="common">Rape</name>
    <dbReference type="NCBI Taxonomy" id="3708"/>
    <lineage>
        <taxon>Eukaryota</taxon>
        <taxon>Viridiplantae</taxon>
        <taxon>Streptophyta</taxon>
        <taxon>Embryophyta</taxon>
        <taxon>Tracheophyta</taxon>
        <taxon>Spermatophyta</taxon>
        <taxon>Magnoliopsida</taxon>
        <taxon>eudicotyledons</taxon>
        <taxon>Gunneridae</taxon>
        <taxon>Pentapetalae</taxon>
        <taxon>rosids</taxon>
        <taxon>malvids</taxon>
        <taxon>Brassicales</taxon>
        <taxon>Brassicaceae</taxon>
        <taxon>Brassiceae</taxon>
        <taxon>Brassica</taxon>
    </lineage>
</organism>
<dbReference type="Proteomes" id="UP000824890">
    <property type="component" value="Unassembled WGS sequence"/>
</dbReference>
<evidence type="ECO:0000259" key="1">
    <source>
        <dbReference type="SMART" id="SM00220"/>
    </source>
</evidence>
<feature type="domain" description="Protein kinase" evidence="1">
    <location>
        <begin position="18"/>
        <end position="276"/>
    </location>
</feature>
<protein>
    <recommendedName>
        <fullName evidence="1">Protein kinase domain-containing protein</fullName>
    </recommendedName>
</protein>
<accession>A0ABQ8BHA0</accession>
<evidence type="ECO:0000313" key="2">
    <source>
        <dbReference type="EMBL" id="KAH0904212.1"/>
    </source>
</evidence>
<sequence>MLCWVMSKKKTFAAEGEKKKSELSTKGDFSPSSISLHRRSSKMFLWKIVSYISGRTGAMSSFSFDYCFLDEVTASNLNEDKLVSQFISSCGSYEFYSFAQTMPRDDTVYIDTFGSISFICFLKPNTKGYLFVFSTITASPNFHVRINLDRCYINMEFASKGSLHNVFSSSVDSKLFTPKDTFTVIKPANVLLFPSKTFGEQWELWDLKLADFGLSKEPGTDSSRCLVAVQRRWEIATPWRLPRLVSPVANDFFRKWMEVQPSRRATAAELLKHLFVAPHRLVRSVIPLCPDQMYCPPAVIRYARRQGGPMMMMMTMAPPRPGDMIC</sequence>
<evidence type="ECO:0000313" key="3">
    <source>
        <dbReference type="Proteomes" id="UP000824890"/>
    </source>
</evidence>
<dbReference type="SMART" id="SM00220">
    <property type="entry name" value="S_TKc"/>
    <property type="match status" value="1"/>
</dbReference>
<dbReference type="PANTHER" id="PTHR48011:SF52">
    <property type="entry name" value="PROTEIN KINASE FAMILY PROTEIN-RELATED"/>
    <property type="match status" value="1"/>
</dbReference>
<dbReference type="InterPro" id="IPR011009">
    <property type="entry name" value="Kinase-like_dom_sf"/>
</dbReference>
<dbReference type="EMBL" id="JAGKQM010000011">
    <property type="protein sequence ID" value="KAH0904212.1"/>
    <property type="molecule type" value="Genomic_DNA"/>
</dbReference>
<name>A0ABQ8BHA0_BRANA</name>
<comment type="caution">
    <text evidence="2">The sequence shown here is derived from an EMBL/GenBank/DDBJ whole genome shotgun (WGS) entry which is preliminary data.</text>
</comment>
<dbReference type="InterPro" id="IPR000719">
    <property type="entry name" value="Prot_kinase_dom"/>
</dbReference>
<reference evidence="2 3" key="1">
    <citation type="submission" date="2021-05" db="EMBL/GenBank/DDBJ databases">
        <title>Genome Assembly of Synthetic Allotetraploid Brassica napus Reveals Homoeologous Exchanges between Subgenomes.</title>
        <authorList>
            <person name="Davis J.T."/>
        </authorList>
    </citation>
    <scope>NUCLEOTIDE SEQUENCE [LARGE SCALE GENOMIC DNA]</scope>
    <source>
        <strain evidence="3">cv. Da-Ae</strain>
        <tissue evidence="2">Seedling</tissue>
    </source>
</reference>
<dbReference type="SUPFAM" id="SSF56112">
    <property type="entry name" value="Protein kinase-like (PK-like)"/>
    <property type="match status" value="1"/>
</dbReference>
<gene>
    <name evidence="2" type="ORF">HID58_043715</name>
</gene>
<proteinExistence type="predicted"/>
<dbReference type="PANTHER" id="PTHR48011">
    <property type="entry name" value="CCR4-NOT TRANSCRIPTIONAL COMPLEX SUBUNIT CAF120-RELATED"/>
    <property type="match status" value="1"/>
</dbReference>